<reference evidence="2" key="1">
    <citation type="submission" date="2021-02" db="EMBL/GenBank/DDBJ databases">
        <title>First Annotated Genome of the Yellow-green Alga Tribonema minus.</title>
        <authorList>
            <person name="Mahan K.M."/>
        </authorList>
    </citation>
    <scope>NUCLEOTIDE SEQUENCE</scope>
    <source>
        <strain evidence="2">UTEX B ZZ1240</strain>
    </source>
</reference>
<gene>
    <name evidence="2" type="ORF">JKP88DRAFT_283786</name>
</gene>
<comment type="caution">
    <text evidence="2">The sequence shown here is derived from an EMBL/GenBank/DDBJ whole genome shotgun (WGS) entry which is preliminary data.</text>
</comment>
<dbReference type="Proteomes" id="UP000664859">
    <property type="component" value="Unassembled WGS sequence"/>
</dbReference>
<feature type="region of interest" description="Disordered" evidence="1">
    <location>
        <begin position="1"/>
        <end position="56"/>
    </location>
</feature>
<keyword evidence="3" id="KW-1185">Reference proteome</keyword>
<dbReference type="EMBL" id="JAFCMP010000552">
    <property type="protein sequence ID" value="KAG5175290.1"/>
    <property type="molecule type" value="Genomic_DNA"/>
</dbReference>
<organism evidence="2 3">
    <name type="scientific">Tribonema minus</name>
    <dbReference type="NCBI Taxonomy" id="303371"/>
    <lineage>
        <taxon>Eukaryota</taxon>
        <taxon>Sar</taxon>
        <taxon>Stramenopiles</taxon>
        <taxon>Ochrophyta</taxon>
        <taxon>PX clade</taxon>
        <taxon>Xanthophyceae</taxon>
        <taxon>Tribonematales</taxon>
        <taxon>Tribonemataceae</taxon>
        <taxon>Tribonema</taxon>
    </lineage>
</organism>
<proteinExistence type="predicted"/>
<feature type="compositionally biased region" description="Polar residues" evidence="1">
    <location>
        <begin position="22"/>
        <end position="31"/>
    </location>
</feature>
<evidence type="ECO:0000313" key="3">
    <source>
        <dbReference type="Proteomes" id="UP000664859"/>
    </source>
</evidence>
<name>A0A835YHJ2_9STRA</name>
<evidence type="ECO:0000256" key="1">
    <source>
        <dbReference type="SAM" id="MobiDB-lite"/>
    </source>
</evidence>
<dbReference type="AlphaFoldDB" id="A0A835YHJ2"/>
<evidence type="ECO:0000313" key="2">
    <source>
        <dbReference type="EMBL" id="KAG5175290.1"/>
    </source>
</evidence>
<sequence>MSMPPLGQDTVPPTKKLKQVTEEGSAQQASSPLIDYRGNAELDPDRPGQNPVGKQPATVFVSGEESDVEKGFLGRMRAIESRLALLEADHRALGAQCGQHRPPPTACDYFKVMGTQDPGVAALCGTAADMTGQQCLDASDALIERRMDEDSYVITSLPELDAAVADHVHMASKPEVQARCGHACWIILHYGAPAASMVLVLRTQRSLALLQQ</sequence>
<accession>A0A835YHJ2</accession>
<protein>
    <submittedName>
        <fullName evidence="2">Uncharacterized protein</fullName>
    </submittedName>
</protein>